<proteinExistence type="predicted"/>
<comment type="caution">
    <text evidence="1">The sequence shown here is derived from an EMBL/GenBank/DDBJ whole genome shotgun (WGS) entry which is preliminary data.</text>
</comment>
<evidence type="ECO:0000313" key="1">
    <source>
        <dbReference type="EMBL" id="KKR00158.1"/>
    </source>
</evidence>
<sequence>MNIKFDLDYDGIPFIDLEADDDDVETKMLRKFIEEAKKNGIVLKGCDAEKDCDKHATIELKIS</sequence>
<name>A0A0G0MAF7_9BACT</name>
<dbReference type="Proteomes" id="UP000033881">
    <property type="component" value="Unassembled WGS sequence"/>
</dbReference>
<dbReference type="EMBL" id="LBWB01000016">
    <property type="protein sequence ID" value="KKR00158.1"/>
    <property type="molecule type" value="Genomic_DNA"/>
</dbReference>
<accession>A0A0G0MAF7</accession>
<gene>
    <name evidence="1" type="ORF">UT24_C0016G0047</name>
</gene>
<dbReference type="STRING" id="1618574.UT24_C0016G0047"/>
<organism evidence="1 2">
    <name type="scientific">Candidatus Woesebacteria bacterium GW2011_GWB1_39_12</name>
    <dbReference type="NCBI Taxonomy" id="1618574"/>
    <lineage>
        <taxon>Bacteria</taxon>
        <taxon>Candidatus Woeseibacteriota</taxon>
    </lineage>
</organism>
<evidence type="ECO:0000313" key="2">
    <source>
        <dbReference type="Proteomes" id="UP000033881"/>
    </source>
</evidence>
<reference evidence="1 2" key="1">
    <citation type="journal article" date="2015" name="Nature">
        <title>rRNA introns, odd ribosomes, and small enigmatic genomes across a large radiation of phyla.</title>
        <authorList>
            <person name="Brown C.T."/>
            <person name="Hug L.A."/>
            <person name="Thomas B.C."/>
            <person name="Sharon I."/>
            <person name="Castelle C.J."/>
            <person name="Singh A."/>
            <person name="Wilkins M.J."/>
            <person name="Williams K.H."/>
            <person name="Banfield J.F."/>
        </authorList>
    </citation>
    <scope>NUCLEOTIDE SEQUENCE [LARGE SCALE GENOMIC DNA]</scope>
</reference>
<dbReference type="AlphaFoldDB" id="A0A0G0MAF7"/>
<protein>
    <submittedName>
        <fullName evidence="1">Uncharacterized protein</fullName>
    </submittedName>
</protein>